<keyword evidence="4" id="KW-1185">Reference proteome</keyword>
<feature type="domain" description="YVC1 N-terminal linker helical" evidence="2">
    <location>
        <begin position="21"/>
        <end position="190"/>
    </location>
</feature>
<dbReference type="Pfam" id="PF23190">
    <property type="entry name" value="LHD_TRPY1"/>
    <property type="match status" value="1"/>
</dbReference>
<feature type="transmembrane region" description="Helical" evidence="1">
    <location>
        <begin position="270"/>
        <end position="297"/>
    </location>
</feature>
<evidence type="ECO:0000313" key="3">
    <source>
        <dbReference type="EMBL" id="GJJ07175.1"/>
    </source>
</evidence>
<name>A0AAV5A2E6_9AGAM</name>
<dbReference type="AlphaFoldDB" id="A0AAV5A2E6"/>
<feature type="transmembrane region" description="Helical" evidence="1">
    <location>
        <begin position="461"/>
        <end position="480"/>
    </location>
</feature>
<dbReference type="EMBL" id="BPWL01000002">
    <property type="protein sequence ID" value="GJJ07175.1"/>
    <property type="molecule type" value="Genomic_DNA"/>
</dbReference>
<sequence>MDAEQTSLLSVTSVSASSDTVTKLVHRVRALTVQLLPVQVDINALKEPRSKIITDNVVAAYATAAGDFLEALPFALLRAQQTFLRDASHNIADWDENLCRATACEIIARKLIHIVGPERLASIMSTRYRYRDNEGNISSPSSVFEFAVDKHSQLVTNSLWEGNWVQKYNDHDDIDYVPFVEVKQSGFWGRLDPARLSVPRYQNVFRIIIWFFFLFAYSQAVQQPLEKFDVRREHMDAWEYILYTMSLAFTIDEVHRVYSSTRLFNWRVGVANFWTVISIITYALLCTAFVIRLRGIFYDDVNGTMQICIGSMLEESSIFFALLALLFAGFLQAMVALDASDGETERTTIILNTLIQALLASPDYETSGKNPFGLVLYYLWNFTNTVILLNILISLFASAYQSVVDDAEAQYLAFFAAKTVAMIRAPDKYVYPPPFNLVEMVFVIPFERILSPKNYAKLNKYVMLIIFFIPLMVLALYEAVKADSPYLRNWLGDDQIPDDTCVSAQNPEVDEDGLRISKVEFKDIVKSFPNILAVSLDLNQCASGVVAQRIRSHPMKQWYKKFGICSSVLMN</sequence>
<dbReference type="PANTHER" id="PTHR35859">
    <property type="entry name" value="NONSELECTIVE CATION CHANNEL PROTEIN"/>
    <property type="match status" value="1"/>
</dbReference>
<dbReference type="PANTHER" id="PTHR35859:SF4">
    <property type="entry name" value="MEMBRANE CHANNEL PROTEIN, PUTATIVE (AFU_ORTHOLOGUE AFUA_6G11300)-RELATED"/>
    <property type="match status" value="1"/>
</dbReference>
<evidence type="ECO:0000256" key="1">
    <source>
        <dbReference type="SAM" id="Phobius"/>
    </source>
</evidence>
<protein>
    <recommendedName>
        <fullName evidence="2">YVC1 N-terminal linker helical domain-containing protein</fullName>
    </recommendedName>
</protein>
<dbReference type="InterPro" id="IPR056337">
    <property type="entry name" value="LHD_YVC1"/>
</dbReference>
<dbReference type="Proteomes" id="UP001050691">
    <property type="component" value="Unassembled WGS sequence"/>
</dbReference>
<dbReference type="InterPro" id="IPR052971">
    <property type="entry name" value="TRP_calcium_channel"/>
</dbReference>
<organism evidence="3 4">
    <name type="scientific">Clathrus columnatus</name>
    <dbReference type="NCBI Taxonomy" id="1419009"/>
    <lineage>
        <taxon>Eukaryota</taxon>
        <taxon>Fungi</taxon>
        <taxon>Dikarya</taxon>
        <taxon>Basidiomycota</taxon>
        <taxon>Agaricomycotina</taxon>
        <taxon>Agaricomycetes</taxon>
        <taxon>Phallomycetidae</taxon>
        <taxon>Phallales</taxon>
        <taxon>Clathraceae</taxon>
        <taxon>Clathrus</taxon>
    </lineage>
</organism>
<keyword evidence="1" id="KW-1133">Transmembrane helix</keyword>
<keyword evidence="1" id="KW-0812">Transmembrane</keyword>
<evidence type="ECO:0000259" key="2">
    <source>
        <dbReference type="Pfam" id="PF23190"/>
    </source>
</evidence>
<comment type="caution">
    <text evidence="3">The sequence shown here is derived from an EMBL/GenBank/DDBJ whole genome shotgun (WGS) entry which is preliminary data.</text>
</comment>
<reference evidence="3" key="1">
    <citation type="submission" date="2021-10" db="EMBL/GenBank/DDBJ databases">
        <title>De novo Genome Assembly of Clathrus columnatus (Basidiomycota, Fungi) Using Illumina and Nanopore Sequence Data.</title>
        <authorList>
            <person name="Ogiso-Tanaka E."/>
            <person name="Itagaki H."/>
            <person name="Hosoya T."/>
            <person name="Hosaka K."/>
        </authorList>
    </citation>
    <scope>NUCLEOTIDE SEQUENCE</scope>
    <source>
        <strain evidence="3">MO-923</strain>
    </source>
</reference>
<keyword evidence="1" id="KW-0472">Membrane</keyword>
<proteinExistence type="predicted"/>
<evidence type="ECO:0000313" key="4">
    <source>
        <dbReference type="Proteomes" id="UP001050691"/>
    </source>
</evidence>
<feature type="transmembrane region" description="Helical" evidence="1">
    <location>
        <begin position="375"/>
        <end position="397"/>
    </location>
</feature>
<gene>
    <name evidence="3" type="ORF">Clacol_001375</name>
</gene>
<feature type="transmembrane region" description="Helical" evidence="1">
    <location>
        <begin position="203"/>
        <end position="220"/>
    </location>
</feature>
<accession>A0AAV5A2E6</accession>
<feature type="transmembrane region" description="Helical" evidence="1">
    <location>
        <begin position="317"/>
        <end position="337"/>
    </location>
</feature>